<proteinExistence type="predicted"/>
<evidence type="ECO:0000259" key="10">
    <source>
        <dbReference type="SMART" id="SM00387"/>
    </source>
</evidence>
<comment type="caution">
    <text evidence="11">The sequence shown here is derived from an EMBL/GenBank/DDBJ whole genome shotgun (WGS) entry which is preliminary data.</text>
</comment>
<evidence type="ECO:0000256" key="2">
    <source>
        <dbReference type="ARBA" id="ARBA00012438"/>
    </source>
</evidence>
<comment type="catalytic activity">
    <reaction evidence="1">
        <text>ATP + protein L-histidine = ADP + protein N-phospho-L-histidine.</text>
        <dbReference type="EC" id="2.7.13.3"/>
    </reaction>
</comment>
<dbReference type="InterPro" id="IPR050482">
    <property type="entry name" value="Sensor_HK_TwoCompSys"/>
</dbReference>
<keyword evidence="6" id="KW-0418">Kinase</keyword>
<dbReference type="EC" id="2.7.13.3" evidence="2"/>
<gene>
    <name evidence="11" type="ORF">AB0C36_12285</name>
</gene>
<keyword evidence="9" id="KW-0472">Membrane</keyword>
<evidence type="ECO:0000256" key="4">
    <source>
        <dbReference type="ARBA" id="ARBA00022679"/>
    </source>
</evidence>
<dbReference type="Gene3D" id="1.20.5.1930">
    <property type="match status" value="1"/>
</dbReference>
<evidence type="ECO:0000256" key="3">
    <source>
        <dbReference type="ARBA" id="ARBA00022553"/>
    </source>
</evidence>
<evidence type="ECO:0000256" key="9">
    <source>
        <dbReference type="SAM" id="Phobius"/>
    </source>
</evidence>
<dbReference type="SMART" id="SM00387">
    <property type="entry name" value="HATPase_c"/>
    <property type="match status" value="1"/>
</dbReference>
<keyword evidence="4" id="KW-0808">Transferase</keyword>
<keyword evidence="12" id="KW-1185">Reference proteome</keyword>
<dbReference type="Pfam" id="PF07730">
    <property type="entry name" value="HisKA_3"/>
    <property type="match status" value="1"/>
</dbReference>
<keyword evidence="7" id="KW-0067">ATP-binding</keyword>
<dbReference type="Proteomes" id="UP001551482">
    <property type="component" value="Unassembled WGS sequence"/>
</dbReference>
<dbReference type="Gene3D" id="3.30.565.10">
    <property type="entry name" value="Histidine kinase-like ATPase, C-terminal domain"/>
    <property type="match status" value="1"/>
</dbReference>
<keyword evidence="3" id="KW-0597">Phosphoprotein</keyword>
<keyword evidence="9" id="KW-1133">Transmembrane helix</keyword>
<dbReference type="SUPFAM" id="SSF55874">
    <property type="entry name" value="ATPase domain of HSP90 chaperone/DNA topoisomerase II/histidine kinase"/>
    <property type="match status" value="1"/>
</dbReference>
<keyword evidence="5" id="KW-0547">Nucleotide-binding</keyword>
<protein>
    <recommendedName>
        <fullName evidence="2">histidine kinase</fullName>
        <ecNumber evidence="2">2.7.13.3</ecNumber>
    </recommendedName>
</protein>
<evidence type="ECO:0000256" key="1">
    <source>
        <dbReference type="ARBA" id="ARBA00000085"/>
    </source>
</evidence>
<feature type="transmembrane region" description="Helical" evidence="9">
    <location>
        <begin position="171"/>
        <end position="197"/>
    </location>
</feature>
<dbReference type="EMBL" id="JBEZFP010000024">
    <property type="protein sequence ID" value="MEU8134278.1"/>
    <property type="molecule type" value="Genomic_DNA"/>
</dbReference>
<sequence length="432" mass="45771">MSAKARSDTGERLRDAVSVRRPAASLRYLVGSALSGLYGLLVLAVVVAVAALSVVGVGLLLAGAASGLLRRWCDRERGRVGRTLGRRIPSPYLHPAAATTATAGPDVARHHIADGTLPRDLAAVLQRVIVGIPLGAVALLLPLLSLQSLALPTYWWTMPDGRTAEQFFEITSWWLALASGLIGLAGLAVWSIALPAVRSADAKLLERLLAPTRDQELRLRAQMEEQRRRTAVDVHSAELRRIERDLHDAAQNRLVAVSMFIGTAQRQLSTGTGDVATALAKAQDASREALAEMRRIIQGVYPPALAEEGLVPALGLLVDRMQIPARLRVDAPAPTPASVDTALYFSVAEALTNVAKHSNATECDVHLSWKEDNGEMRVITTVTDNGHGGAEPAKGSGLAGIGSRIEALGGTVTVTSPPGGPTSVRMELPCES</sequence>
<dbReference type="InterPro" id="IPR011712">
    <property type="entry name" value="Sig_transdc_His_kin_sub3_dim/P"/>
</dbReference>
<keyword evidence="9" id="KW-0812">Transmembrane</keyword>
<feature type="domain" description="Histidine kinase/HSP90-like ATPase" evidence="10">
    <location>
        <begin position="338"/>
        <end position="432"/>
    </location>
</feature>
<feature type="transmembrane region" description="Helical" evidence="9">
    <location>
        <begin position="36"/>
        <end position="69"/>
    </location>
</feature>
<accession>A0ABV3DEX4</accession>
<dbReference type="InterPro" id="IPR025828">
    <property type="entry name" value="Put_sensor_dom"/>
</dbReference>
<dbReference type="PANTHER" id="PTHR24421">
    <property type="entry name" value="NITRATE/NITRITE SENSOR PROTEIN NARX-RELATED"/>
    <property type="match status" value="1"/>
</dbReference>
<evidence type="ECO:0000256" key="8">
    <source>
        <dbReference type="ARBA" id="ARBA00023012"/>
    </source>
</evidence>
<feature type="transmembrane region" description="Helical" evidence="9">
    <location>
        <begin position="128"/>
        <end position="151"/>
    </location>
</feature>
<dbReference type="Pfam" id="PF13796">
    <property type="entry name" value="Sensor"/>
    <property type="match status" value="1"/>
</dbReference>
<dbReference type="InterPro" id="IPR003594">
    <property type="entry name" value="HATPase_dom"/>
</dbReference>
<reference evidence="11 12" key="1">
    <citation type="submission" date="2024-06" db="EMBL/GenBank/DDBJ databases">
        <title>The Natural Products Discovery Center: Release of the First 8490 Sequenced Strains for Exploring Actinobacteria Biosynthetic Diversity.</title>
        <authorList>
            <person name="Kalkreuter E."/>
            <person name="Kautsar S.A."/>
            <person name="Yang D."/>
            <person name="Bader C.D."/>
            <person name="Teijaro C.N."/>
            <person name="Fluegel L."/>
            <person name="Davis C.M."/>
            <person name="Simpson J.R."/>
            <person name="Lauterbach L."/>
            <person name="Steele A.D."/>
            <person name="Gui C."/>
            <person name="Meng S."/>
            <person name="Li G."/>
            <person name="Viehrig K."/>
            <person name="Ye F."/>
            <person name="Su P."/>
            <person name="Kiefer A.F."/>
            <person name="Nichols A."/>
            <person name="Cepeda A.J."/>
            <person name="Yan W."/>
            <person name="Fan B."/>
            <person name="Jiang Y."/>
            <person name="Adhikari A."/>
            <person name="Zheng C.-J."/>
            <person name="Schuster L."/>
            <person name="Cowan T.M."/>
            <person name="Smanski M.J."/>
            <person name="Chevrette M.G."/>
            <person name="De Carvalho L.P.S."/>
            <person name="Shen B."/>
        </authorList>
    </citation>
    <scope>NUCLEOTIDE SEQUENCE [LARGE SCALE GENOMIC DNA]</scope>
    <source>
        <strain evidence="11 12">NPDC048946</strain>
    </source>
</reference>
<dbReference type="CDD" id="cd16917">
    <property type="entry name" value="HATPase_UhpB-NarQ-NarX-like"/>
    <property type="match status" value="1"/>
</dbReference>
<name>A0ABV3DEX4_9ACTN</name>
<dbReference type="Pfam" id="PF02518">
    <property type="entry name" value="HATPase_c"/>
    <property type="match status" value="1"/>
</dbReference>
<evidence type="ECO:0000256" key="6">
    <source>
        <dbReference type="ARBA" id="ARBA00022777"/>
    </source>
</evidence>
<dbReference type="PANTHER" id="PTHR24421:SF10">
    <property type="entry name" value="NITRATE_NITRITE SENSOR PROTEIN NARQ"/>
    <property type="match status" value="1"/>
</dbReference>
<evidence type="ECO:0000256" key="7">
    <source>
        <dbReference type="ARBA" id="ARBA00022840"/>
    </source>
</evidence>
<keyword evidence="8" id="KW-0902">Two-component regulatory system</keyword>
<organism evidence="11 12">
    <name type="scientific">Streptodolium elevatio</name>
    <dbReference type="NCBI Taxonomy" id="3157996"/>
    <lineage>
        <taxon>Bacteria</taxon>
        <taxon>Bacillati</taxon>
        <taxon>Actinomycetota</taxon>
        <taxon>Actinomycetes</taxon>
        <taxon>Kitasatosporales</taxon>
        <taxon>Streptomycetaceae</taxon>
        <taxon>Streptodolium</taxon>
    </lineage>
</organism>
<evidence type="ECO:0000256" key="5">
    <source>
        <dbReference type="ARBA" id="ARBA00022741"/>
    </source>
</evidence>
<dbReference type="InterPro" id="IPR036890">
    <property type="entry name" value="HATPase_C_sf"/>
</dbReference>
<evidence type="ECO:0000313" key="12">
    <source>
        <dbReference type="Proteomes" id="UP001551482"/>
    </source>
</evidence>
<evidence type="ECO:0000313" key="11">
    <source>
        <dbReference type="EMBL" id="MEU8134278.1"/>
    </source>
</evidence>
<dbReference type="RefSeq" id="WP_358352803.1">
    <property type="nucleotide sequence ID" value="NZ_JBEZFP010000024.1"/>
</dbReference>